<dbReference type="Proteomes" id="UP001164539">
    <property type="component" value="Chromosome 14"/>
</dbReference>
<organism evidence="1 2">
    <name type="scientific">Melia azedarach</name>
    <name type="common">Chinaberry tree</name>
    <dbReference type="NCBI Taxonomy" id="155640"/>
    <lineage>
        <taxon>Eukaryota</taxon>
        <taxon>Viridiplantae</taxon>
        <taxon>Streptophyta</taxon>
        <taxon>Embryophyta</taxon>
        <taxon>Tracheophyta</taxon>
        <taxon>Spermatophyta</taxon>
        <taxon>Magnoliopsida</taxon>
        <taxon>eudicotyledons</taxon>
        <taxon>Gunneridae</taxon>
        <taxon>Pentapetalae</taxon>
        <taxon>rosids</taxon>
        <taxon>malvids</taxon>
        <taxon>Sapindales</taxon>
        <taxon>Meliaceae</taxon>
        <taxon>Melia</taxon>
    </lineage>
</organism>
<feature type="non-terminal residue" evidence="1">
    <location>
        <position position="1"/>
    </location>
</feature>
<evidence type="ECO:0000313" key="1">
    <source>
        <dbReference type="EMBL" id="KAJ4702004.1"/>
    </source>
</evidence>
<evidence type="ECO:0000313" key="2">
    <source>
        <dbReference type="Proteomes" id="UP001164539"/>
    </source>
</evidence>
<name>A0ACC1WUB0_MELAZ</name>
<accession>A0ACC1WUB0</accession>
<comment type="caution">
    <text evidence="1">The sequence shown here is derived from an EMBL/GenBank/DDBJ whole genome shotgun (WGS) entry which is preliminary data.</text>
</comment>
<sequence>ATSSAISTLSRRKLQPKGQVAVQVKNVSGPLHIEELALAPRQFSVPCEVPRTSLSPSCILSFPSLASSQHVWLVSPCYLLEVSHLLFQQDVTTQLFRSPQSPWS</sequence>
<gene>
    <name evidence="1" type="ORF">OWV82_025151</name>
</gene>
<reference evidence="1 2" key="1">
    <citation type="journal article" date="2023" name="Science">
        <title>Complex scaffold remodeling in plant triterpene biosynthesis.</title>
        <authorList>
            <person name="De La Pena R."/>
            <person name="Hodgson H."/>
            <person name="Liu J.C."/>
            <person name="Stephenson M.J."/>
            <person name="Martin A.C."/>
            <person name="Owen C."/>
            <person name="Harkess A."/>
            <person name="Leebens-Mack J."/>
            <person name="Jimenez L.E."/>
            <person name="Osbourn A."/>
            <person name="Sattely E.S."/>
        </authorList>
    </citation>
    <scope>NUCLEOTIDE SEQUENCE [LARGE SCALE GENOMIC DNA]</scope>
    <source>
        <strain evidence="2">cv. JPN11</strain>
        <tissue evidence="1">Leaf</tissue>
    </source>
</reference>
<dbReference type="EMBL" id="CM051407">
    <property type="protein sequence ID" value="KAJ4702004.1"/>
    <property type="molecule type" value="Genomic_DNA"/>
</dbReference>
<protein>
    <submittedName>
        <fullName evidence="1">Uncharacterized protein</fullName>
    </submittedName>
</protein>
<keyword evidence="2" id="KW-1185">Reference proteome</keyword>
<feature type="non-terminal residue" evidence="1">
    <location>
        <position position="104"/>
    </location>
</feature>
<proteinExistence type="predicted"/>